<sequence>MPAGYSGTPLIRKLGIKENQSILLYNPIECYFSLFSELPLGLKLLAKTEPESADFIHLFCKTFSELKDISNIYKTALKKDGLMWVSWPKGGSNIPTDLKRDLIREHFLQLRLVDIKVAAIDVHWSGLKLVYRLNDRKEDVSI</sequence>
<dbReference type="Proteomes" id="UP001200642">
    <property type="component" value="Unassembled WGS sequence"/>
</dbReference>
<reference evidence="1" key="1">
    <citation type="submission" date="2023-02" db="EMBL/GenBank/DDBJ databases">
        <title>Genome of Flavobacteriaceae gen. nov. sp. strain F89.</title>
        <authorList>
            <person name="Wang Y."/>
        </authorList>
    </citation>
    <scope>NUCLEOTIDE SEQUENCE</scope>
    <source>
        <strain evidence="1">F89</strain>
    </source>
</reference>
<organism evidence="1 2">
    <name type="scientific">Cerina litoralis</name>
    <dbReference type="NCBI Taxonomy" id="2874477"/>
    <lineage>
        <taxon>Bacteria</taxon>
        <taxon>Pseudomonadati</taxon>
        <taxon>Bacteroidota</taxon>
        <taxon>Flavobacteriia</taxon>
        <taxon>Flavobacteriales</taxon>
        <taxon>Flavobacteriaceae</taxon>
        <taxon>Cerina</taxon>
    </lineage>
</organism>
<dbReference type="EMBL" id="JAIRBC010000003">
    <property type="protein sequence ID" value="MCG2459778.1"/>
    <property type="molecule type" value="Genomic_DNA"/>
</dbReference>
<evidence type="ECO:0000313" key="2">
    <source>
        <dbReference type="Proteomes" id="UP001200642"/>
    </source>
</evidence>
<accession>A0AAE3JQ23</accession>
<name>A0AAE3JQ23_9FLAO</name>
<dbReference type="AlphaFoldDB" id="A0AAE3JQ23"/>
<dbReference type="RefSeq" id="WP_317900922.1">
    <property type="nucleotide sequence ID" value="NZ_JAIRBC010000003.1"/>
</dbReference>
<keyword evidence="2" id="KW-1185">Reference proteome</keyword>
<evidence type="ECO:0000313" key="1">
    <source>
        <dbReference type="EMBL" id="MCG2459778.1"/>
    </source>
</evidence>
<gene>
    <name evidence="1" type="ORF">K8352_03375</name>
</gene>
<comment type="caution">
    <text evidence="1">The sequence shown here is derived from an EMBL/GenBank/DDBJ whole genome shotgun (WGS) entry which is preliminary data.</text>
</comment>
<proteinExistence type="predicted"/>
<protein>
    <submittedName>
        <fullName evidence="1">DUF3052 domain-containing protein</fullName>
    </submittedName>
</protein>